<accession>A0A328HAB7</accession>
<reference evidence="1 2" key="1">
    <citation type="submission" date="2018-04" db="EMBL/GenBank/DDBJ databases">
        <title>Bacteria isolated from cave deposits of Manipur.</title>
        <authorList>
            <person name="Sahoo D."/>
            <person name="Sarangthem I."/>
            <person name="Nandeibam J."/>
        </authorList>
    </citation>
    <scope>NUCLEOTIDE SEQUENCE [LARGE SCALE GENOMIC DNA]</scope>
    <source>
        <strain evidence="2">mrc11</strain>
    </source>
</reference>
<sequence length="189" mass="20059">MRWNALFQDLEMQLAEAGVLGLESEIAERSRADTAAIALDDRLRGSLGCRIGIHLSAGPVFAGTLSHAGSESLVIDEAAHQVLVPYAAVAHYTGLGRFAVGEGSAVRRRLGLASALRGLARDRAELTVLMAGRTPDVQLSGVIDRVGRDFFDLAMTLPGEARRAGRVADVATVPFRALSALRSRRGGEL</sequence>
<dbReference type="EMBL" id="QLNP01000105">
    <property type="protein sequence ID" value="RAM35141.1"/>
    <property type="molecule type" value="Genomic_DNA"/>
</dbReference>
<protein>
    <submittedName>
        <fullName evidence="1">Uncharacterized protein</fullName>
    </submittedName>
</protein>
<proteinExistence type="predicted"/>
<comment type="caution">
    <text evidence="1">The sequence shown here is derived from an EMBL/GenBank/DDBJ whole genome shotgun (WGS) entry which is preliminary data.</text>
</comment>
<dbReference type="Proteomes" id="UP000249166">
    <property type="component" value="Unassembled WGS sequence"/>
</dbReference>
<name>A0A328HAB7_ARTGO</name>
<gene>
    <name evidence="1" type="ORF">DBZ45_21360</name>
</gene>
<organism evidence="1 2">
    <name type="scientific">Arthrobacter globiformis</name>
    <dbReference type="NCBI Taxonomy" id="1665"/>
    <lineage>
        <taxon>Bacteria</taxon>
        <taxon>Bacillati</taxon>
        <taxon>Actinomycetota</taxon>
        <taxon>Actinomycetes</taxon>
        <taxon>Micrococcales</taxon>
        <taxon>Micrococcaceae</taxon>
        <taxon>Arthrobacter</taxon>
    </lineage>
</organism>
<evidence type="ECO:0000313" key="2">
    <source>
        <dbReference type="Proteomes" id="UP000249166"/>
    </source>
</evidence>
<dbReference type="OrthoDB" id="3827359at2"/>
<dbReference type="RefSeq" id="WP_111905816.1">
    <property type="nucleotide sequence ID" value="NZ_QLNP01000105.1"/>
</dbReference>
<dbReference type="AlphaFoldDB" id="A0A328HAB7"/>
<evidence type="ECO:0000313" key="1">
    <source>
        <dbReference type="EMBL" id="RAM35141.1"/>
    </source>
</evidence>